<protein>
    <submittedName>
        <fullName evidence="3">FecR domain-containing protein</fullName>
    </submittedName>
</protein>
<feature type="region of interest" description="Disordered" evidence="1">
    <location>
        <begin position="334"/>
        <end position="356"/>
    </location>
</feature>
<evidence type="ECO:0000313" key="4">
    <source>
        <dbReference type="Proteomes" id="UP001139035"/>
    </source>
</evidence>
<evidence type="ECO:0000259" key="2">
    <source>
        <dbReference type="Pfam" id="PF04773"/>
    </source>
</evidence>
<feature type="compositionally biased region" description="Low complexity" evidence="1">
    <location>
        <begin position="223"/>
        <end position="301"/>
    </location>
</feature>
<accession>A0A9X1P092</accession>
<dbReference type="Proteomes" id="UP001139035">
    <property type="component" value="Unassembled WGS sequence"/>
</dbReference>
<evidence type="ECO:0000313" key="3">
    <source>
        <dbReference type="EMBL" id="MCE7026973.1"/>
    </source>
</evidence>
<name>A0A9X1P092_9HYPH</name>
<dbReference type="InterPro" id="IPR006860">
    <property type="entry name" value="FecR"/>
</dbReference>
<dbReference type="AlphaFoldDB" id="A0A9X1P092"/>
<comment type="caution">
    <text evidence="3">The sequence shown here is derived from an EMBL/GenBank/DDBJ whole genome shotgun (WGS) entry which is preliminary data.</text>
</comment>
<reference evidence="3" key="1">
    <citation type="submission" date="2022-01" db="EMBL/GenBank/DDBJ databases">
        <title>Jiella avicenniae sp. nov., a novel endophytic bacterium isolated from bark of Avicennia marina.</title>
        <authorList>
            <person name="Tuo L."/>
        </authorList>
    </citation>
    <scope>NUCLEOTIDE SEQUENCE</scope>
    <source>
        <strain evidence="3">CBK1P-4</strain>
    </source>
</reference>
<proteinExistence type="predicted"/>
<keyword evidence="4" id="KW-1185">Reference proteome</keyword>
<dbReference type="EMBL" id="JAJUWU010000003">
    <property type="protein sequence ID" value="MCE7026973.1"/>
    <property type="molecule type" value="Genomic_DNA"/>
</dbReference>
<dbReference type="Gene3D" id="2.40.160.90">
    <property type="match status" value="1"/>
</dbReference>
<feature type="domain" description="FecR protein" evidence="2">
    <location>
        <begin position="55"/>
        <end position="139"/>
    </location>
</feature>
<dbReference type="Pfam" id="PF04773">
    <property type="entry name" value="FecR"/>
    <property type="match status" value="1"/>
</dbReference>
<evidence type="ECO:0000256" key="1">
    <source>
        <dbReference type="SAM" id="MobiDB-lite"/>
    </source>
</evidence>
<sequence>MTSRRPFRPFHRSSSAGSVLAASVAAVAIQFAAPFVPGMAGAGPALALTLHESGASSLELLLADGTSITLAPRSQIAVRQFSYDGRSGARRLRLELVRGSARIAVGARGGTSPVEVSTPGGTVRLVASTALISADEGFATLVVGDRLVAEGAGASRTISRPGFGTVLRRGGTPAQPYRLDRTTIGDQMETFRSSARPRFATIGTGGTTVDSGPGIETMATARRAAGTTAQPRRQMAAASRAVPPQQAPQAARQPAPAPVAAPSGAPAPSAAAAPARLASATPPAAPAPAAAGQSAGQAAAPGNVPTPSPRPGADRCDANAGKYDAAECGPTKQAATLTPTPAAPQPPSLDLGSGLGDAAPIQVALNTQTASATTNPDAQSVRVGNPVRVRQDPALNGGAVGLAAYEDQRPELFIDNSRSVVLANGGTNQSVPPLNTSVADTSVYEFIHGQSEGIFFGLSNFRNSDNQVDQNGNATGFQYAYGTALFDLWAFATEANVTNGQVDINGAQSSTVWNVVHKPATASGNLNNDVDQAGNSLDPNAFVRTLDTSVYDFDQSRFVTVGMSAFYQPPSNNEVSVGQLQFDNTSLATFSVYDMALQNGGRFLAFGGPPSGAATNGPTLPGTNNGFTVSTYRISDGLRGFATGTSLEGQADGVAGFNANDAFRREPTFLGGVQTRADTDLVVVSGNGVTSYNTAMRGDFEMSANGLSNISVMVGDIAVQGPTDQTISLAGTLVGSTRKDVTRTSIAIDGPIGSLGTGYDATDSHFFFGNAQMGDAIGYFALGPADNSGGVGSETSLGQITEVASDGTTASYGFTRLAIGESVTAGNDPSLANRTSRAPTVGYAAGIGERKNADGTISLVSLTGATDDPNVAVDANPGDNNLVAVSIELQGKALGTTETPEALQMTMGDAQNPGKGAYVSEKQYAAVGNKNGVIVSPGELADGFAAGMTKPGQYDYAQWGFFFGDALGTGANGQTRVNLGHMVAGRPTVDSTITTNVQAAYAGQIIGTIADATSIRDTTGTFSFDWNFGSGTGAAQAALDGRQYTGALNKQTVASRFNGTLAHTGGQSTMTMNGGFFGPVTADPGNLGRPPETAGTVSISPVGNANYFGQGVFIGKVQ</sequence>
<feature type="region of interest" description="Disordered" evidence="1">
    <location>
        <begin position="223"/>
        <end position="319"/>
    </location>
</feature>
<gene>
    <name evidence="3" type="ORF">LZD57_03130</name>
</gene>
<organism evidence="3 4">
    <name type="scientific">Jiella avicenniae</name>
    <dbReference type="NCBI Taxonomy" id="2907202"/>
    <lineage>
        <taxon>Bacteria</taxon>
        <taxon>Pseudomonadati</taxon>
        <taxon>Pseudomonadota</taxon>
        <taxon>Alphaproteobacteria</taxon>
        <taxon>Hyphomicrobiales</taxon>
        <taxon>Aurantimonadaceae</taxon>
        <taxon>Jiella</taxon>
    </lineage>
</organism>